<dbReference type="EMBL" id="JAUHHV010000004">
    <property type="protein sequence ID" value="KAK1428306.1"/>
    <property type="molecule type" value="Genomic_DNA"/>
</dbReference>
<evidence type="ECO:0000313" key="2">
    <source>
        <dbReference type="Proteomes" id="UP001229421"/>
    </source>
</evidence>
<organism evidence="1 2">
    <name type="scientific">Tagetes erecta</name>
    <name type="common">African marigold</name>
    <dbReference type="NCBI Taxonomy" id="13708"/>
    <lineage>
        <taxon>Eukaryota</taxon>
        <taxon>Viridiplantae</taxon>
        <taxon>Streptophyta</taxon>
        <taxon>Embryophyta</taxon>
        <taxon>Tracheophyta</taxon>
        <taxon>Spermatophyta</taxon>
        <taxon>Magnoliopsida</taxon>
        <taxon>eudicotyledons</taxon>
        <taxon>Gunneridae</taxon>
        <taxon>Pentapetalae</taxon>
        <taxon>asterids</taxon>
        <taxon>campanulids</taxon>
        <taxon>Asterales</taxon>
        <taxon>Asteraceae</taxon>
        <taxon>Asteroideae</taxon>
        <taxon>Heliantheae alliance</taxon>
        <taxon>Tageteae</taxon>
        <taxon>Tagetes</taxon>
    </lineage>
</organism>
<name>A0AAD8KW55_TARER</name>
<keyword evidence="2" id="KW-1185">Reference proteome</keyword>
<protein>
    <submittedName>
        <fullName evidence="1">Uncharacterized protein</fullName>
    </submittedName>
</protein>
<evidence type="ECO:0000313" key="1">
    <source>
        <dbReference type="EMBL" id="KAK1428306.1"/>
    </source>
</evidence>
<reference evidence="1" key="1">
    <citation type="journal article" date="2023" name="bioRxiv">
        <title>Improved chromosome-level genome assembly for marigold (Tagetes erecta).</title>
        <authorList>
            <person name="Jiang F."/>
            <person name="Yuan L."/>
            <person name="Wang S."/>
            <person name="Wang H."/>
            <person name="Xu D."/>
            <person name="Wang A."/>
            <person name="Fan W."/>
        </authorList>
    </citation>
    <scope>NUCLEOTIDE SEQUENCE</scope>
    <source>
        <strain evidence="1">WSJ</strain>
        <tissue evidence="1">Leaf</tissue>
    </source>
</reference>
<comment type="caution">
    <text evidence="1">The sequence shown here is derived from an EMBL/GenBank/DDBJ whole genome shotgun (WGS) entry which is preliminary data.</text>
</comment>
<dbReference type="AlphaFoldDB" id="A0AAD8KW55"/>
<accession>A0AAD8KW55</accession>
<sequence length="113" mass="12939">MYTEWSWKEMVVTMVFGGDCDDFEDANNKGRNRGKDGDGGAGRGWCSMVEVSTPNLLRFEGYQTLRTTVRDPKLESCDANLPGLRKLRDTQDVETFPEKDVNRLLYHNDDSRL</sequence>
<gene>
    <name evidence="1" type="ORF">QVD17_17138</name>
</gene>
<dbReference type="Proteomes" id="UP001229421">
    <property type="component" value="Unassembled WGS sequence"/>
</dbReference>
<proteinExistence type="predicted"/>